<feature type="domain" description="MYND-type" evidence="6">
    <location>
        <begin position="80"/>
        <end position="124"/>
    </location>
</feature>
<dbReference type="CDD" id="cd20071">
    <property type="entry name" value="SET_SMYD"/>
    <property type="match status" value="1"/>
</dbReference>
<proteinExistence type="predicted"/>
<evidence type="ECO:0000313" key="7">
    <source>
        <dbReference type="EMBL" id="RDW84404.1"/>
    </source>
</evidence>
<dbReference type="SUPFAM" id="SSF144232">
    <property type="entry name" value="HIT/MYND zinc finger-like"/>
    <property type="match status" value="1"/>
</dbReference>
<dbReference type="PANTHER" id="PTHR12197:SF251">
    <property type="entry name" value="EG:BACR7C10.4 PROTEIN"/>
    <property type="match status" value="1"/>
</dbReference>
<organism evidence="7 8">
    <name type="scientific">Coleophoma cylindrospora</name>
    <dbReference type="NCBI Taxonomy" id="1849047"/>
    <lineage>
        <taxon>Eukaryota</taxon>
        <taxon>Fungi</taxon>
        <taxon>Dikarya</taxon>
        <taxon>Ascomycota</taxon>
        <taxon>Pezizomycotina</taxon>
        <taxon>Leotiomycetes</taxon>
        <taxon>Helotiales</taxon>
        <taxon>Dermateaceae</taxon>
        <taxon>Coleophoma</taxon>
    </lineage>
</organism>
<evidence type="ECO:0000313" key="8">
    <source>
        <dbReference type="Proteomes" id="UP000256645"/>
    </source>
</evidence>
<dbReference type="InterPro" id="IPR001214">
    <property type="entry name" value="SET_dom"/>
</dbReference>
<dbReference type="EMBL" id="PDLM01000002">
    <property type="protein sequence ID" value="RDW84404.1"/>
    <property type="molecule type" value="Genomic_DNA"/>
</dbReference>
<keyword evidence="1" id="KW-0479">Metal-binding</keyword>
<keyword evidence="2 4" id="KW-0863">Zinc-finger</keyword>
<dbReference type="GO" id="GO:0005634">
    <property type="term" value="C:nucleus"/>
    <property type="evidence" value="ECO:0007669"/>
    <property type="project" value="TreeGrafter"/>
</dbReference>
<evidence type="ECO:0000256" key="2">
    <source>
        <dbReference type="ARBA" id="ARBA00022771"/>
    </source>
</evidence>
<dbReference type="PROSITE" id="PS50865">
    <property type="entry name" value="ZF_MYND_2"/>
    <property type="match status" value="1"/>
</dbReference>
<dbReference type="SUPFAM" id="SSF82199">
    <property type="entry name" value="SET domain"/>
    <property type="match status" value="1"/>
</dbReference>
<dbReference type="Gene3D" id="2.170.270.10">
    <property type="entry name" value="SET domain"/>
    <property type="match status" value="1"/>
</dbReference>
<dbReference type="Proteomes" id="UP000256645">
    <property type="component" value="Unassembled WGS sequence"/>
</dbReference>
<dbReference type="SMART" id="SM00317">
    <property type="entry name" value="SET"/>
    <property type="match status" value="1"/>
</dbReference>
<dbReference type="Gene3D" id="6.10.140.2220">
    <property type="match status" value="1"/>
</dbReference>
<keyword evidence="3" id="KW-0862">Zinc</keyword>
<dbReference type="PANTHER" id="PTHR12197">
    <property type="entry name" value="HISTONE-LYSINE N-METHYLTRANSFERASE SMYD"/>
    <property type="match status" value="1"/>
</dbReference>
<dbReference type="GO" id="GO:0008270">
    <property type="term" value="F:zinc ion binding"/>
    <property type="evidence" value="ECO:0007669"/>
    <property type="project" value="UniProtKB-KW"/>
</dbReference>
<evidence type="ECO:0000256" key="1">
    <source>
        <dbReference type="ARBA" id="ARBA00022723"/>
    </source>
</evidence>
<dbReference type="OrthoDB" id="5945798at2759"/>
<reference evidence="7 8" key="1">
    <citation type="journal article" date="2018" name="IMA Fungus">
        <title>IMA Genome-F 9: Draft genome sequence of Annulohypoxylon stygium, Aspergillus mulundensis, Berkeleyomyces basicola (syn. Thielaviopsis basicola), Ceratocystis smalleyi, two Cercospora beticola strains, Coleophoma cylindrospora, Fusarium fracticaudum, Phialophora cf. hyalina, and Morchella septimelata.</title>
        <authorList>
            <person name="Wingfield B.D."/>
            <person name="Bills G.F."/>
            <person name="Dong Y."/>
            <person name="Huang W."/>
            <person name="Nel W.J."/>
            <person name="Swalarsk-Parry B.S."/>
            <person name="Vaghefi N."/>
            <person name="Wilken P.M."/>
            <person name="An Z."/>
            <person name="de Beer Z.W."/>
            <person name="De Vos L."/>
            <person name="Chen L."/>
            <person name="Duong T.A."/>
            <person name="Gao Y."/>
            <person name="Hammerbacher A."/>
            <person name="Kikkert J.R."/>
            <person name="Li Y."/>
            <person name="Li H."/>
            <person name="Li K."/>
            <person name="Li Q."/>
            <person name="Liu X."/>
            <person name="Ma X."/>
            <person name="Naidoo K."/>
            <person name="Pethybridge S.J."/>
            <person name="Sun J."/>
            <person name="Steenkamp E.T."/>
            <person name="van der Nest M.A."/>
            <person name="van Wyk S."/>
            <person name="Wingfield M.J."/>
            <person name="Xiong C."/>
            <person name="Yue Q."/>
            <person name="Zhang X."/>
        </authorList>
    </citation>
    <scope>NUCLEOTIDE SEQUENCE [LARGE SCALE GENOMIC DNA]</scope>
    <source>
        <strain evidence="7 8">BP6252</strain>
    </source>
</reference>
<comment type="caution">
    <text evidence="7">The sequence shown here is derived from an EMBL/GenBank/DDBJ whole genome shotgun (WGS) entry which is preliminary data.</text>
</comment>
<keyword evidence="8" id="KW-1185">Reference proteome</keyword>
<dbReference type="AlphaFoldDB" id="A0A3D8SE81"/>
<name>A0A3D8SE81_9HELO</name>
<evidence type="ECO:0000256" key="3">
    <source>
        <dbReference type="ARBA" id="ARBA00022833"/>
    </source>
</evidence>
<gene>
    <name evidence="7" type="ORF">BP6252_01994</name>
</gene>
<feature type="domain" description="SET" evidence="5">
    <location>
        <begin position="33"/>
        <end position="270"/>
    </location>
</feature>
<dbReference type="InterPro" id="IPR046341">
    <property type="entry name" value="SET_dom_sf"/>
</dbReference>
<protein>
    <submittedName>
        <fullName evidence="7">Uncharacterized protein</fullName>
    </submittedName>
</protein>
<dbReference type="Pfam" id="PF00856">
    <property type="entry name" value="SET"/>
    <property type="match status" value="1"/>
</dbReference>
<evidence type="ECO:0000259" key="6">
    <source>
        <dbReference type="PROSITE" id="PS50865"/>
    </source>
</evidence>
<dbReference type="Gene3D" id="1.10.220.160">
    <property type="match status" value="1"/>
</dbReference>
<dbReference type="InterPro" id="IPR050869">
    <property type="entry name" value="H3K4_H4K5_MeTrfase"/>
</dbReference>
<dbReference type="Pfam" id="PF01753">
    <property type="entry name" value="zf-MYND"/>
    <property type="match status" value="1"/>
</dbReference>
<dbReference type="PROSITE" id="PS50280">
    <property type="entry name" value="SET"/>
    <property type="match status" value="1"/>
</dbReference>
<dbReference type="STRING" id="1849047.A0A3D8SE81"/>
<sequence>MAHPGSSTSDLPGEVDPFAKLKDTSSAPRSIFNLTQVVNHGGALGHGLIAKIDIDPGDQIIEIRDAYILLPKNSHIGSVCYWCFSREPKGRYEKLLPCKACMKVVYCSYKCQRIAWDHIHKAECPSLRSLGIRPLPTVTHALLQALLHFTRREISDPRKHPADTLVGSVADMKASNGEGAMQLQAMAAVHYSGVSPQLIPLACELLCKMEINSFQVKHFNEMVGYCFDPLLARMNHSCDPNAEVSFSEHDYRVTALRSIKKDEPVVISYIDVNNDRDTRRKELKERWHFDCKCVRCEGEAGPEGKYFTLTDYLYNKHLLRLQSKLDDFVNHPRNTAGLPKVSGRPLYEALRYIALTQARAEMDGVNTNAESLALKNAMVDLKWIEIVICRL</sequence>
<evidence type="ECO:0000256" key="4">
    <source>
        <dbReference type="PROSITE-ProRule" id="PRU00134"/>
    </source>
</evidence>
<accession>A0A3D8SE81</accession>
<evidence type="ECO:0000259" key="5">
    <source>
        <dbReference type="PROSITE" id="PS50280"/>
    </source>
</evidence>
<dbReference type="InterPro" id="IPR002893">
    <property type="entry name" value="Znf_MYND"/>
</dbReference>